<dbReference type="EMBL" id="MT684598">
    <property type="protein sequence ID" value="QNN99316.1"/>
    <property type="molecule type" value="Genomic_DNA"/>
</dbReference>
<name>A0A7G9UZ61_9CAUD</name>
<dbReference type="KEGG" id="vg:77927539"/>
<dbReference type="GeneID" id="77927539"/>
<organism evidence="1 2">
    <name type="scientific">Streptomyces phage Faust</name>
    <dbReference type="NCBI Taxonomy" id="2767565"/>
    <lineage>
        <taxon>Viruses</taxon>
        <taxon>Duplodnaviria</taxon>
        <taxon>Heunggongvirae</taxon>
        <taxon>Uroviricota</taxon>
        <taxon>Caudoviricetes</taxon>
        <taxon>Stanwilliamsviridae</taxon>
        <taxon>Loccivirinae</taxon>
        <taxon>Faustvirus</taxon>
        <taxon>Faustvirus faust</taxon>
    </lineage>
</organism>
<dbReference type="RefSeq" id="YP_010651823.1">
    <property type="nucleotide sequence ID" value="NC_070783.1"/>
</dbReference>
<protein>
    <submittedName>
        <fullName evidence="1">Uncharacterized protein</fullName>
    </submittedName>
</protein>
<reference evidence="1 2" key="1">
    <citation type="submission" date="2020-06" db="EMBL/GenBank/DDBJ databases">
        <authorList>
            <person name="Arora M.N."/>
            <person name="Dalling M.T."/>
            <person name="Dawson S.P.M."/>
            <person name="Elia S.N."/>
            <person name="Burke B."/>
            <person name="Shaffer C.D."/>
            <person name="Weston-Hafer K.A."/>
            <person name="Garlena R.A."/>
            <person name="Russell D.A."/>
            <person name="Pope W.H."/>
            <person name="Jacobs-Sera D."/>
            <person name="Hatfull G.F."/>
        </authorList>
    </citation>
    <scope>NUCLEOTIDE SEQUENCE [LARGE SCALE GENOMIC DNA]</scope>
</reference>
<keyword evidence="2" id="KW-1185">Reference proteome</keyword>
<sequence>MAKYRKGVTYAYLVTYSYNPYPMPPGTSKISTAVGTVTLDRNKTAAEMMEMIFTDLKRDLNIRDEVTLFPSLYHVEEN</sequence>
<evidence type="ECO:0000313" key="1">
    <source>
        <dbReference type="EMBL" id="QNN99316.1"/>
    </source>
</evidence>
<proteinExistence type="predicted"/>
<accession>A0A7G9UZ61</accession>
<evidence type="ECO:0000313" key="2">
    <source>
        <dbReference type="Proteomes" id="UP000516151"/>
    </source>
</evidence>
<dbReference type="Proteomes" id="UP000516151">
    <property type="component" value="Segment"/>
</dbReference>
<gene>
    <name evidence="1" type="primary">244</name>
    <name evidence="1" type="ORF">SEA_FAUST_244</name>
</gene>